<dbReference type="STRING" id="5539.A0A3E2H561"/>
<dbReference type="PANTHER" id="PTHR28054:SF1">
    <property type="entry name" value="RNA POLYMERASE I-SPECIFIC TRANSCRIPTION INITIATION FACTOR RRN10"/>
    <property type="match status" value="1"/>
</dbReference>
<protein>
    <submittedName>
        <fullName evidence="2">Uncharacterized protein</fullName>
    </submittedName>
</protein>
<feature type="non-terminal residue" evidence="2">
    <location>
        <position position="1"/>
    </location>
</feature>
<proteinExistence type="predicted"/>
<feature type="non-terminal residue" evidence="2">
    <location>
        <position position="213"/>
    </location>
</feature>
<evidence type="ECO:0000313" key="3">
    <source>
        <dbReference type="Proteomes" id="UP000258309"/>
    </source>
</evidence>
<dbReference type="EMBL" id="NCSJ02000160">
    <property type="protein sequence ID" value="RFU28524.1"/>
    <property type="molecule type" value="Genomic_DNA"/>
</dbReference>
<dbReference type="OrthoDB" id="2565191at2759"/>
<dbReference type="Proteomes" id="UP000258309">
    <property type="component" value="Unassembled WGS sequence"/>
</dbReference>
<dbReference type="AlphaFoldDB" id="A0A3E2H561"/>
<evidence type="ECO:0000256" key="1">
    <source>
        <dbReference type="SAM" id="MobiDB-lite"/>
    </source>
</evidence>
<feature type="compositionally biased region" description="Polar residues" evidence="1">
    <location>
        <begin position="179"/>
        <end position="196"/>
    </location>
</feature>
<dbReference type="OMA" id="YASDFYA"/>
<accession>A0A3E2H561</accession>
<organism evidence="2 3">
    <name type="scientific">Scytalidium lignicola</name>
    <name type="common">Hyphomycete</name>
    <dbReference type="NCBI Taxonomy" id="5539"/>
    <lineage>
        <taxon>Eukaryota</taxon>
        <taxon>Fungi</taxon>
        <taxon>Dikarya</taxon>
        <taxon>Ascomycota</taxon>
        <taxon>Pezizomycotina</taxon>
        <taxon>Leotiomycetes</taxon>
        <taxon>Leotiomycetes incertae sedis</taxon>
        <taxon>Scytalidium</taxon>
    </lineage>
</organism>
<reference evidence="2 3" key="1">
    <citation type="submission" date="2018-05" db="EMBL/GenBank/DDBJ databases">
        <title>Draft genome sequence of Scytalidium lignicola DSM 105466, a ubiquitous saprotrophic fungus.</title>
        <authorList>
            <person name="Buettner E."/>
            <person name="Gebauer A.M."/>
            <person name="Hofrichter M."/>
            <person name="Liers C."/>
            <person name="Kellner H."/>
        </authorList>
    </citation>
    <scope>NUCLEOTIDE SEQUENCE [LARGE SCALE GENOMIC DNA]</scope>
    <source>
        <strain evidence="2 3">DSM 105466</strain>
    </source>
</reference>
<feature type="region of interest" description="Disordered" evidence="1">
    <location>
        <begin position="164"/>
        <end position="213"/>
    </location>
</feature>
<dbReference type="InterPro" id="IPR022793">
    <property type="entry name" value="Rrn10"/>
</dbReference>
<sequence length="213" mass="23671">MTSRNRTKDDFKSPEISRRESIEDEKTSNYRHATVYDAVAGRISVAGFIQKHITTSSTRDTASSSHTALPPEAVLFRSKKAPTRYAEYDIYFANERTPNLNLPDSDLLKALHCYASDFYSQVSPGHGVGDWRSLDETALIALGILMEEACKEVLGETGDLVFTEGQEVEGPSRKHSSSRRTVSQENPSSDTTSSPAKTKAPKRRRLLNDDQLS</sequence>
<feature type="region of interest" description="Disordered" evidence="1">
    <location>
        <begin position="1"/>
        <end position="26"/>
    </location>
</feature>
<gene>
    <name evidence="2" type="ORF">B7463_g7797</name>
</gene>
<dbReference type="PANTHER" id="PTHR28054">
    <property type="entry name" value="RNA POLYMERASE I-SPECIFIC TRANSCRIPTION INITIATION FACTOR RRN10"/>
    <property type="match status" value="1"/>
</dbReference>
<name>A0A3E2H561_SCYLI</name>
<dbReference type="GO" id="GO:0006360">
    <property type="term" value="P:transcription by RNA polymerase I"/>
    <property type="evidence" value="ECO:0007669"/>
    <property type="project" value="InterPro"/>
</dbReference>
<evidence type="ECO:0000313" key="2">
    <source>
        <dbReference type="EMBL" id="RFU28524.1"/>
    </source>
</evidence>
<comment type="caution">
    <text evidence="2">The sequence shown here is derived from an EMBL/GenBank/DDBJ whole genome shotgun (WGS) entry which is preliminary data.</text>
</comment>
<keyword evidence="3" id="KW-1185">Reference proteome</keyword>